<dbReference type="EMBL" id="CP016374">
    <property type="protein sequence ID" value="AQX00878.1"/>
    <property type="molecule type" value="Genomic_DNA"/>
</dbReference>
<gene>
    <name evidence="2" type="ORF">BBD32_05110</name>
</gene>
<keyword evidence="1" id="KW-1133">Transmembrane helix</keyword>
<reference evidence="2 3" key="1">
    <citation type="submission" date="2016-07" db="EMBL/GenBank/DDBJ databases">
        <title>Revisiting the taxonomy of the Elizabethkingia Genus using Whole-Genome Sequencing, Optical Mapping, and MALDI-TOF, along with proposal of three novel Elizabethkingia species: Elizabethkingia bruuniana sp. nov., Elizabethkingia ursingii sp. nov., and Elizabethkingia occulta sp. nov.</title>
        <authorList>
            <person name="Nicholson A.C."/>
        </authorList>
    </citation>
    <scope>NUCLEOTIDE SEQUENCE [LARGE SCALE GENOMIC DNA]</scope>
    <source>
        <strain evidence="2 3">F3201</strain>
    </source>
</reference>
<dbReference type="Proteomes" id="UP000190848">
    <property type="component" value="Chromosome"/>
</dbReference>
<feature type="transmembrane region" description="Helical" evidence="1">
    <location>
        <begin position="117"/>
        <end position="134"/>
    </location>
</feature>
<accession>A0AAU8URW4</accession>
<sequence length="143" mass="16496">MEKKEIQINRGVLSRVILGFLLAFSTVFIIEHFNSFSYIPDTSNLPVYTPEGKIILMQSYNPSTTKVAVLNQITPFGTKISLPTDGIMCSDLIYAGTEFKDYSNKVELYFKAVFKDVVYLILFWIVYVVILLFFKKYHLKITK</sequence>
<proteinExistence type="predicted"/>
<keyword evidence="1" id="KW-0472">Membrane</keyword>
<evidence type="ECO:0008006" key="4">
    <source>
        <dbReference type="Google" id="ProtNLM"/>
    </source>
</evidence>
<organism evidence="2 3">
    <name type="scientific">Elizabethkingia anophelis</name>
    <dbReference type="NCBI Taxonomy" id="1117645"/>
    <lineage>
        <taxon>Bacteria</taxon>
        <taxon>Pseudomonadati</taxon>
        <taxon>Bacteroidota</taxon>
        <taxon>Flavobacteriia</taxon>
        <taxon>Flavobacteriales</taxon>
        <taxon>Weeksellaceae</taxon>
        <taxon>Elizabethkingia</taxon>
    </lineage>
</organism>
<evidence type="ECO:0000313" key="2">
    <source>
        <dbReference type="EMBL" id="AQX00878.1"/>
    </source>
</evidence>
<evidence type="ECO:0000313" key="3">
    <source>
        <dbReference type="Proteomes" id="UP000190848"/>
    </source>
</evidence>
<dbReference type="RefSeq" id="WP_078395604.1">
    <property type="nucleotide sequence ID" value="NZ_CP016374.1"/>
</dbReference>
<keyword evidence="1" id="KW-0812">Transmembrane</keyword>
<protein>
    <recommendedName>
        <fullName evidence="4">DUF3592 domain-containing protein</fullName>
    </recommendedName>
</protein>
<dbReference type="AlphaFoldDB" id="A0AAU8URW4"/>
<name>A0AAU8URW4_9FLAO</name>
<feature type="transmembrane region" description="Helical" evidence="1">
    <location>
        <begin position="12"/>
        <end position="30"/>
    </location>
</feature>
<evidence type="ECO:0000256" key="1">
    <source>
        <dbReference type="SAM" id="Phobius"/>
    </source>
</evidence>